<keyword evidence="2" id="KW-0808">Transferase</keyword>
<dbReference type="GO" id="GO:0016779">
    <property type="term" value="F:nucleotidyltransferase activity"/>
    <property type="evidence" value="ECO:0007669"/>
    <property type="project" value="UniProtKB-KW"/>
</dbReference>
<dbReference type="InterPro" id="IPR004821">
    <property type="entry name" value="Cyt_trans-like"/>
</dbReference>
<name>A0AAE3FFI7_9BACT</name>
<proteinExistence type="predicted"/>
<reference evidence="2 3" key="1">
    <citation type="submission" date="2022-03" db="EMBL/GenBank/DDBJ databases">
        <title>Metagenome-assembled genomes from swine fecal metagenomes.</title>
        <authorList>
            <person name="Holman D.B."/>
            <person name="Kommadath A."/>
        </authorList>
    </citation>
    <scope>NUCLEOTIDE SEQUENCE [LARGE SCALE GENOMIC DNA]</scope>
    <source>
        <strain evidence="2">SUG147</strain>
    </source>
</reference>
<organism evidence="2 3">
    <name type="scientific">Candidatus Colimorpha enterica</name>
    <dbReference type="NCBI Taxonomy" id="3083063"/>
    <lineage>
        <taxon>Bacteria</taxon>
        <taxon>Pseudomonadati</taxon>
        <taxon>Bacteroidota</taxon>
        <taxon>Bacteroidia</taxon>
        <taxon>Bacteroidales</taxon>
        <taxon>Candidatus Colimorpha</taxon>
    </lineage>
</organism>
<evidence type="ECO:0000259" key="1">
    <source>
        <dbReference type="Pfam" id="PF01467"/>
    </source>
</evidence>
<dbReference type="AlphaFoldDB" id="A0AAE3FFI7"/>
<dbReference type="Proteomes" id="UP001139365">
    <property type="component" value="Unassembled WGS sequence"/>
</dbReference>
<feature type="non-terminal residue" evidence="2">
    <location>
        <position position="37"/>
    </location>
</feature>
<dbReference type="SUPFAM" id="SSF52374">
    <property type="entry name" value="Nucleotidylyl transferase"/>
    <property type="match status" value="1"/>
</dbReference>
<evidence type="ECO:0000313" key="2">
    <source>
        <dbReference type="EMBL" id="MCI5755411.1"/>
    </source>
</evidence>
<keyword evidence="2" id="KW-0548">Nucleotidyltransferase</keyword>
<comment type="caution">
    <text evidence="2">The sequence shown here is derived from an EMBL/GenBank/DDBJ whole genome shotgun (WGS) entry which is preliminary data.</text>
</comment>
<gene>
    <name evidence="2" type="ORF">MR241_03865</name>
</gene>
<accession>A0AAE3FFI7</accession>
<protein>
    <submittedName>
        <fullName evidence="2">Nicotinate-nicotinamide nucleotide adenylyltransferase</fullName>
    </submittedName>
</protein>
<dbReference type="Pfam" id="PF01467">
    <property type="entry name" value="CTP_transf_like"/>
    <property type="match status" value="1"/>
</dbReference>
<dbReference type="Gene3D" id="3.40.50.620">
    <property type="entry name" value="HUPs"/>
    <property type="match status" value="1"/>
</dbReference>
<feature type="domain" description="Cytidyltransferase-like" evidence="1">
    <location>
        <begin position="7"/>
        <end position="36"/>
    </location>
</feature>
<sequence>MKTKLGIFGGTFAPIHNGHLNAAIVFYDRMALDRLII</sequence>
<dbReference type="InterPro" id="IPR014729">
    <property type="entry name" value="Rossmann-like_a/b/a_fold"/>
</dbReference>
<dbReference type="EMBL" id="JALEMU010000062">
    <property type="protein sequence ID" value="MCI5755411.1"/>
    <property type="molecule type" value="Genomic_DNA"/>
</dbReference>
<evidence type="ECO:0000313" key="3">
    <source>
        <dbReference type="Proteomes" id="UP001139365"/>
    </source>
</evidence>